<gene>
    <name evidence="1" type="ORF">XK09_04045</name>
</gene>
<dbReference type="Proteomes" id="UP000321599">
    <property type="component" value="Unassembled WGS sequence"/>
</dbReference>
<dbReference type="EMBL" id="VOAV01000018">
    <property type="protein sequence ID" value="TWO29147.1"/>
    <property type="molecule type" value="Genomic_DNA"/>
</dbReference>
<dbReference type="RefSeq" id="WP_035170875.1">
    <property type="nucleotide sequence ID" value="NZ_CAKOEJ010000024.1"/>
</dbReference>
<accession>A0ABY3G892</accession>
<evidence type="ECO:0000313" key="2">
    <source>
        <dbReference type="Proteomes" id="UP000321599"/>
    </source>
</evidence>
<sequence length="66" mass="8190">MYNIDNKEYLTQEEVESEFHLSMTLQKRLRIRSDRDYGDKLPYFKIGKTILYKRSDLIEFIEKKRR</sequence>
<keyword evidence="2" id="KW-1185">Reference proteome</keyword>
<protein>
    <submittedName>
        <fullName evidence="1">Helix-turn-helix domain-containing protein</fullName>
    </submittedName>
</protein>
<reference evidence="1 2" key="1">
    <citation type="submission" date="2019-07" db="EMBL/GenBank/DDBJ databases">
        <title>Rapid identification of Enteric Bacteria from Whole Genome Sequences (WGS) using Average Nucleotide Identity (ANI).</title>
        <authorList>
            <person name="Lane C."/>
        </authorList>
    </citation>
    <scope>NUCLEOTIDE SEQUENCE [LARGE SCALE GENOMIC DNA]</scope>
    <source>
        <strain evidence="1 2">2013D-9588</strain>
    </source>
</reference>
<comment type="caution">
    <text evidence="1">The sequence shown here is derived from an EMBL/GenBank/DDBJ whole genome shotgun (WGS) entry which is preliminary data.</text>
</comment>
<proteinExistence type="predicted"/>
<name>A0ABY3G892_9BACT</name>
<evidence type="ECO:0000313" key="1">
    <source>
        <dbReference type="EMBL" id="TWO29147.1"/>
    </source>
</evidence>
<organism evidence="1 2">
    <name type="scientific">Campylobacter lanienae</name>
    <dbReference type="NCBI Taxonomy" id="75658"/>
    <lineage>
        <taxon>Bacteria</taxon>
        <taxon>Pseudomonadati</taxon>
        <taxon>Campylobacterota</taxon>
        <taxon>Epsilonproteobacteria</taxon>
        <taxon>Campylobacterales</taxon>
        <taxon>Campylobacteraceae</taxon>
        <taxon>Campylobacter</taxon>
    </lineage>
</organism>